<feature type="non-terminal residue" evidence="2">
    <location>
        <position position="140"/>
    </location>
</feature>
<feature type="transmembrane region" description="Helical" evidence="1">
    <location>
        <begin position="66"/>
        <end position="89"/>
    </location>
</feature>
<protein>
    <submittedName>
        <fullName evidence="2">Uncharacterized protein</fullName>
    </submittedName>
</protein>
<proteinExistence type="predicted"/>
<name>X1UVL5_9ZZZZ</name>
<evidence type="ECO:0000313" key="2">
    <source>
        <dbReference type="EMBL" id="GAJ21528.1"/>
    </source>
</evidence>
<gene>
    <name evidence="2" type="ORF">S12H4_60248</name>
</gene>
<feature type="non-terminal residue" evidence="2">
    <location>
        <position position="1"/>
    </location>
</feature>
<reference evidence="2" key="1">
    <citation type="journal article" date="2014" name="Front. Microbiol.">
        <title>High frequency of phylogenetically diverse reductive dehalogenase-homologous genes in deep subseafloor sedimentary metagenomes.</title>
        <authorList>
            <person name="Kawai M."/>
            <person name="Futagami T."/>
            <person name="Toyoda A."/>
            <person name="Takaki Y."/>
            <person name="Nishi S."/>
            <person name="Hori S."/>
            <person name="Arai W."/>
            <person name="Tsubouchi T."/>
            <person name="Morono Y."/>
            <person name="Uchiyama I."/>
            <person name="Ito T."/>
            <person name="Fujiyama A."/>
            <person name="Inagaki F."/>
            <person name="Takami H."/>
        </authorList>
    </citation>
    <scope>NUCLEOTIDE SEQUENCE</scope>
    <source>
        <strain evidence="2">Expedition CK06-06</strain>
    </source>
</reference>
<evidence type="ECO:0000256" key="1">
    <source>
        <dbReference type="SAM" id="Phobius"/>
    </source>
</evidence>
<keyword evidence="1" id="KW-1133">Transmembrane helix</keyword>
<keyword evidence="1" id="KW-0812">Transmembrane</keyword>
<comment type="caution">
    <text evidence="2">The sequence shown here is derived from an EMBL/GenBank/DDBJ whole genome shotgun (WGS) entry which is preliminary data.</text>
</comment>
<accession>X1UVL5</accession>
<dbReference type="EMBL" id="BARW01039605">
    <property type="protein sequence ID" value="GAJ21528.1"/>
    <property type="molecule type" value="Genomic_DNA"/>
</dbReference>
<keyword evidence="1" id="KW-0472">Membrane</keyword>
<dbReference type="AlphaFoldDB" id="X1UVL5"/>
<organism evidence="2">
    <name type="scientific">marine sediment metagenome</name>
    <dbReference type="NCBI Taxonomy" id="412755"/>
    <lineage>
        <taxon>unclassified sequences</taxon>
        <taxon>metagenomes</taxon>
        <taxon>ecological metagenomes</taxon>
    </lineage>
</organism>
<sequence>TDLFTPADWVSSKLADAVKEQVEKDGGRVVEMRVYVDKTPLLWADWRIEIEGIPPKAGGIAMSFGIAWWAIAILAALAIALIIVITWAIKTIVSSFTHKPLSEEIKKAWSRETLISIIGDFEEKLERTPTPPEDLEDKSD</sequence>